<gene>
    <name evidence="2" type="ORF">PVAP13_7NG211334</name>
</gene>
<comment type="caution">
    <text evidence="2">The sequence shown here is derived from an EMBL/GenBank/DDBJ whole genome shotgun (WGS) entry which is preliminary data.</text>
</comment>
<evidence type="ECO:0000256" key="1">
    <source>
        <dbReference type="SAM" id="MobiDB-lite"/>
    </source>
</evidence>
<protein>
    <submittedName>
        <fullName evidence="2">Uncharacterized protein</fullName>
    </submittedName>
</protein>
<feature type="region of interest" description="Disordered" evidence="1">
    <location>
        <begin position="37"/>
        <end position="78"/>
    </location>
</feature>
<dbReference type="EMBL" id="CM029050">
    <property type="protein sequence ID" value="KAG2566149.1"/>
    <property type="molecule type" value="Genomic_DNA"/>
</dbReference>
<reference evidence="2" key="1">
    <citation type="submission" date="2020-05" db="EMBL/GenBank/DDBJ databases">
        <title>WGS assembly of Panicum virgatum.</title>
        <authorList>
            <person name="Lovell J.T."/>
            <person name="Jenkins J."/>
            <person name="Shu S."/>
            <person name="Juenger T.E."/>
            <person name="Schmutz J."/>
        </authorList>
    </citation>
    <scope>NUCLEOTIDE SEQUENCE</scope>
    <source>
        <strain evidence="2">AP13</strain>
    </source>
</reference>
<evidence type="ECO:0000313" key="2">
    <source>
        <dbReference type="EMBL" id="KAG2566149.1"/>
    </source>
</evidence>
<name>A0A8T0Q0N6_PANVG</name>
<sequence>CPYKLLILSEFNLCHACMMHTHTYTHREHMGSKGGRFIPYTLSPERKRPYTVPDSFRAQRSPSQEKKTNLNGPSQKMRGHCRQHQILSIDHVKASCVVSPSLQDESYFL</sequence>
<feature type="non-terminal residue" evidence="2">
    <location>
        <position position="1"/>
    </location>
</feature>
<keyword evidence="3" id="KW-1185">Reference proteome</keyword>
<accession>A0A8T0Q0N6</accession>
<proteinExistence type="predicted"/>
<evidence type="ECO:0000313" key="3">
    <source>
        <dbReference type="Proteomes" id="UP000823388"/>
    </source>
</evidence>
<organism evidence="2 3">
    <name type="scientific">Panicum virgatum</name>
    <name type="common">Blackwell switchgrass</name>
    <dbReference type="NCBI Taxonomy" id="38727"/>
    <lineage>
        <taxon>Eukaryota</taxon>
        <taxon>Viridiplantae</taxon>
        <taxon>Streptophyta</taxon>
        <taxon>Embryophyta</taxon>
        <taxon>Tracheophyta</taxon>
        <taxon>Spermatophyta</taxon>
        <taxon>Magnoliopsida</taxon>
        <taxon>Liliopsida</taxon>
        <taxon>Poales</taxon>
        <taxon>Poaceae</taxon>
        <taxon>PACMAD clade</taxon>
        <taxon>Panicoideae</taxon>
        <taxon>Panicodae</taxon>
        <taxon>Paniceae</taxon>
        <taxon>Panicinae</taxon>
        <taxon>Panicum</taxon>
        <taxon>Panicum sect. Hiantes</taxon>
    </lineage>
</organism>
<feature type="non-terminal residue" evidence="2">
    <location>
        <position position="109"/>
    </location>
</feature>
<dbReference type="Proteomes" id="UP000823388">
    <property type="component" value="Chromosome 7N"/>
</dbReference>
<dbReference type="AlphaFoldDB" id="A0A8T0Q0N6"/>